<protein>
    <submittedName>
        <fullName evidence="1">Uncharacterized protein</fullName>
    </submittedName>
</protein>
<dbReference type="Pfam" id="PF04797">
    <property type="entry name" value="Herpes_ORF11"/>
    <property type="match status" value="1"/>
</dbReference>
<sequence length="438" mass="48449">MCNLLSHSDNFAIMEKNVKQISIISWDIKWHCGHIWCVNTTAVSLPPGFQIYCIDVGTTAIQLASRFIAFGLAPSLLAASDTKHLQPCIVQGGHPWNNTYVLPMCITDPTANIKLFVVRNSSAVVAAHEISFTMVLLHTMASSNMATYIMATNLANRSTKRTPNSTHTTSVQEMDGNCYVNGTAHRTACGTFELYFNGRMPTHINLKHLSVEAPNANNVQHSCSSHQEKNGITVRSVIMETDTLCEECRLTLHVCGQTKPDTLNVQFTMNRAHTPLLSFLHNPGTFIGPRGSTLVPIYAYDDLTLNQDTYNVNMEVKGLYALSAEDTVHRAIFIVGISHDDRWITVPQLWHPMSLATIQIAGTGNCQVTISQHTLVAVGLTLRYTQHAATMNNETHAVYIDENLGALIWGSVEITDVFKWPYHVSQITASKVESMDCC</sequence>
<name>A0A889IY67_9GAMA</name>
<evidence type="ECO:0000313" key="1">
    <source>
        <dbReference type="EMBL" id="QRE02498.1"/>
    </source>
</evidence>
<accession>A0A889IY67</accession>
<dbReference type="EMBL" id="MN545486">
    <property type="protein sequence ID" value="QRE02498.1"/>
    <property type="molecule type" value="Genomic_DNA"/>
</dbReference>
<proteinExistence type="predicted"/>
<gene>
    <name evidence="1" type="primary">ORF10</name>
</gene>
<organism evidence="1">
    <name type="scientific">Otarine gammaherpesvirus 4</name>
    <dbReference type="NCBI Taxonomy" id="2801541"/>
    <lineage>
        <taxon>Viruses</taxon>
        <taxon>Duplodnaviria</taxon>
        <taxon>Heunggongvirae</taxon>
        <taxon>Peploviricota</taxon>
        <taxon>Herviviricetes</taxon>
        <taxon>Herpesvirales</taxon>
        <taxon>Orthoherpesviridae</taxon>
        <taxon>Gammaherpesvirinae</taxon>
    </lineage>
</organism>
<dbReference type="InterPro" id="IPR006882">
    <property type="entry name" value="Herpes_Orf11"/>
</dbReference>
<reference evidence="1" key="1">
    <citation type="submission" date="2019-10" db="EMBL/GenBank/DDBJ databases">
        <title>Otarine herpesvirus 4 in Northern fur seal genital swab.</title>
        <authorList>
            <person name="Deming A.C."/>
            <person name="Wellehan J.F.X."/>
            <person name="Gulland F.M.D."/>
        </authorList>
    </citation>
    <scope>NUCLEOTIDE SEQUENCE</scope>
    <source>
        <strain evidence="1">Cu11-001</strain>
    </source>
</reference>